<name>A0A6L5GQI5_9FIRM</name>
<dbReference type="GO" id="GO:0016020">
    <property type="term" value="C:membrane"/>
    <property type="evidence" value="ECO:0007669"/>
    <property type="project" value="InterPro"/>
</dbReference>
<dbReference type="SUPFAM" id="SSF53062">
    <property type="entry name" value="PTS system fructose IIA component-like"/>
    <property type="match status" value="1"/>
</dbReference>
<evidence type="ECO:0000256" key="4">
    <source>
        <dbReference type="ARBA" id="ARBA00022679"/>
    </source>
</evidence>
<dbReference type="GO" id="GO:0019563">
    <property type="term" value="P:glycerol catabolic process"/>
    <property type="evidence" value="ECO:0007669"/>
    <property type="project" value="InterPro"/>
</dbReference>
<evidence type="ECO:0000259" key="6">
    <source>
        <dbReference type="PROSITE" id="PS51096"/>
    </source>
</evidence>
<dbReference type="Gene3D" id="3.40.50.510">
    <property type="entry name" value="Phosphotransferase system, mannose-type IIA component"/>
    <property type="match status" value="1"/>
</dbReference>
<evidence type="ECO:0000256" key="5">
    <source>
        <dbReference type="ARBA" id="ARBA00046577"/>
    </source>
</evidence>
<evidence type="ECO:0000313" key="7">
    <source>
        <dbReference type="EMBL" id="MQM72226.1"/>
    </source>
</evidence>
<dbReference type="PANTHER" id="PTHR38594">
    <property type="entry name" value="PEP-DEPENDENT DIHYDROXYACETONE KINASE, PHOSPHORYL DONOR SUBUNIT DHAM"/>
    <property type="match status" value="1"/>
</dbReference>
<comment type="subunit">
    <text evidence="5">Homodimer. The dihydroxyacetone kinase complex is composed of a homodimer of DhaM, a homodimer of DhaK and the subunit DhaL.</text>
</comment>
<evidence type="ECO:0000256" key="1">
    <source>
        <dbReference type="ARBA" id="ARBA00001113"/>
    </source>
</evidence>
<dbReference type="NCBIfam" id="TIGR02364">
    <property type="entry name" value="dha_pts"/>
    <property type="match status" value="1"/>
</dbReference>
<dbReference type="InterPro" id="IPR039643">
    <property type="entry name" value="DhaM"/>
</dbReference>
<keyword evidence="7" id="KW-0418">Kinase</keyword>
<dbReference type="Proteomes" id="UP000473648">
    <property type="component" value="Unassembled WGS sequence"/>
</dbReference>
<proteinExistence type="predicted"/>
<comment type="function">
    <text evidence="2">Component of the dihydroxyacetone kinase complex, which is responsible for the phosphoenolpyruvate (PEP)-dependent phosphorylation of dihydroxyacetone. DhaM serves as the phosphoryl donor. Is phosphorylated by phosphoenolpyruvate in an EI- and HPr-dependent reaction, and a phosphorelay system on histidine residues finally leads to phosphoryl transfer to DhaL and dihydroxyacetone.</text>
</comment>
<evidence type="ECO:0000313" key="8">
    <source>
        <dbReference type="Proteomes" id="UP000473648"/>
    </source>
</evidence>
<comment type="catalytic activity">
    <reaction evidence="1">
        <text>dihydroxyacetone + phosphoenolpyruvate = dihydroxyacetone phosphate + pyruvate</text>
        <dbReference type="Rhea" id="RHEA:18381"/>
        <dbReference type="ChEBI" id="CHEBI:15361"/>
        <dbReference type="ChEBI" id="CHEBI:16016"/>
        <dbReference type="ChEBI" id="CHEBI:57642"/>
        <dbReference type="ChEBI" id="CHEBI:58702"/>
        <dbReference type="EC" id="2.7.1.121"/>
    </reaction>
</comment>
<sequence length="133" mass="13859">MAKTGMVIVSHSEEIANGVVKLAAEMANDNVEFKAAGGTGDGRLGTSAMTVLSAIESLSDCKSILIYCDLGSSVLSSETAIDMIDNTLLRAKCHIVDAPLVEGAFFGAVEAAASDDVQKIITESDNARNLHKN</sequence>
<keyword evidence="4" id="KW-0808">Transferase</keyword>
<dbReference type="InterPro" id="IPR004701">
    <property type="entry name" value="PTS_EIIA_man-typ"/>
</dbReference>
<dbReference type="EMBL" id="VOGB01000003">
    <property type="protein sequence ID" value="MQM72226.1"/>
    <property type="molecule type" value="Genomic_DNA"/>
</dbReference>
<keyword evidence="8" id="KW-1185">Reference proteome</keyword>
<gene>
    <name evidence="7" type="primary">dhaM</name>
    <name evidence="7" type="ORF">FRC53_02095</name>
</gene>
<evidence type="ECO:0000256" key="3">
    <source>
        <dbReference type="ARBA" id="ARBA00012095"/>
    </source>
</evidence>
<dbReference type="PANTHER" id="PTHR38594:SF1">
    <property type="entry name" value="PEP-DEPENDENT DIHYDROXYACETONE KINASE, PHOSPHORYL DONOR SUBUNIT DHAM"/>
    <property type="match status" value="1"/>
</dbReference>
<dbReference type="GO" id="GO:0047324">
    <property type="term" value="F:phosphoenolpyruvate-glycerone phosphotransferase activity"/>
    <property type="evidence" value="ECO:0007669"/>
    <property type="project" value="UniProtKB-EC"/>
</dbReference>
<comment type="caution">
    <text evidence="7">The sequence shown here is derived from an EMBL/GenBank/DDBJ whole genome shotgun (WGS) entry which is preliminary data.</text>
</comment>
<feature type="domain" description="PTS EIIA type-4" evidence="6">
    <location>
        <begin position="3"/>
        <end position="133"/>
    </location>
</feature>
<dbReference type="InterPro" id="IPR012844">
    <property type="entry name" value="DhaM_N"/>
</dbReference>
<dbReference type="GO" id="GO:0009401">
    <property type="term" value="P:phosphoenolpyruvate-dependent sugar phosphotransferase system"/>
    <property type="evidence" value="ECO:0007669"/>
    <property type="project" value="InterPro"/>
</dbReference>
<dbReference type="AlphaFoldDB" id="A0A6L5GQI5"/>
<dbReference type="EC" id="2.7.1.121" evidence="3"/>
<accession>A0A6L5GQI5</accession>
<evidence type="ECO:0000256" key="2">
    <source>
        <dbReference type="ARBA" id="ARBA00002788"/>
    </source>
</evidence>
<protein>
    <recommendedName>
        <fullName evidence="3">phosphoenolpyruvate--glycerone phosphotransferase</fullName>
        <ecNumber evidence="3">2.7.1.121</ecNumber>
    </recommendedName>
</protein>
<dbReference type="InterPro" id="IPR036662">
    <property type="entry name" value="PTS_EIIA_man-typ_sf"/>
</dbReference>
<dbReference type="Pfam" id="PF03610">
    <property type="entry name" value="EIIA-man"/>
    <property type="match status" value="1"/>
</dbReference>
<dbReference type="PROSITE" id="PS51096">
    <property type="entry name" value="PTS_EIIA_TYPE_4"/>
    <property type="match status" value="1"/>
</dbReference>
<organism evidence="7 8">
    <name type="scientific">Candidatus Pseudoramibacter fermentans</name>
    <dbReference type="NCBI Taxonomy" id="2594427"/>
    <lineage>
        <taxon>Bacteria</taxon>
        <taxon>Bacillati</taxon>
        <taxon>Bacillota</taxon>
        <taxon>Clostridia</taxon>
        <taxon>Eubacteriales</taxon>
        <taxon>Eubacteriaceae</taxon>
        <taxon>Pseudoramibacter</taxon>
    </lineage>
</organism>
<reference evidence="7" key="1">
    <citation type="journal article" date="2020" name="Appl. Environ. Microbiol.">
        <title>Medium-Chain Fatty Acid Synthesis by 'Candidatus Weimeria bifida' gen. nov., sp. nov., and 'Candidatus Pseudoramibacter fermentans' sp. nov.</title>
        <authorList>
            <person name="Scarborough M.J."/>
            <person name="Myers K.S."/>
            <person name="Donohue T.J."/>
            <person name="Noguera D.R."/>
        </authorList>
    </citation>
    <scope>NUCLEOTIDE SEQUENCE</scope>
    <source>
        <strain evidence="7">EUB1.1</strain>
    </source>
</reference>